<keyword evidence="2" id="KW-1185">Reference proteome</keyword>
<name>A0A9P4ISI0_9PEZI</name>
<dbReference type="Proteomes" id="UP000799772">
    <property type="component" value="Unassembled WGS sequence"/>
</dbReference>
<dbReference type="SUPFAM" id="SSF52540">
    <property type="entry name" value="P-loop containing nucleoside triphosphate hydrolases"/>
    <property type="match status" value="1"/>
</dbReference>
<dbReference type="Gene3D" id="3.40.50.300">
    <property type="entry name" value="P-loop containing nucleotide triphosphate hydrolases"/>
    <property type="match status" value="1"/>
</dbReference>
<dbReference type="OrthoDB" id="408152at2759"/>
<dbReference type="Pfam" id="PF17784">
    <property type="entry name" value="Sulfotransfer_4"/>
    <property type="match status" value="1"/>
</dbReference>
<gene>
    <name evidence="1" type="ORF">NA57DRAFT_31946</name>
</gene>
<proteinExistence type="predicted"/>
<protein>
    <recommendedName>
        <fullName evidence="3">Sulfotransferase family protein</fullName>
    </recommendedName>
</protein>
<evidence type="ECO:0000313" key="1">
    <source>
        <dbReference type="EMBL" id="KAF2103456.1"/>
    </source>
</evidence>
<evidence type="ECO:0008006" key="3">
    <source>
        <dbReference type="Google" id="ProtNLM"/>
    </source>
</evidence>
<dbReference type="AlphaFoldDB" id="A0A9P4ISI0"/>
<dbReference type="InterPro" id="IPR027417">
    <property type="entry name" value="P-loop_NTPase"/>
</dbReference>
<dbReference type="PANTHER" id="PTHR36978:SF4">
    <property type="entry name" value="P-LOOP CONTAINING NUCLEOSIDE TRIPHOSPHATE HYDROLASE PROTEIN"/>
    <property type="match status" value="1"/>
</dbReference>
<sequence length="252" mass="29872">MFYIALLLPFIIFPIIWSIPRFKPKVFVVGLNKTGTTSLGDALATLGYKRLGWKDLLSRKLFHDWYSGNLQHLIGLSRTYDAFEDLPWTFLYEEMATMYPDAKFILTLRNDEEKWWRSIHAHTNRNGWVGHELLYGSQFANESNKETYVSIYRSHNDRVREFFKDQPHRLLELRIDNGLRWEELCEFLGKKNIPKTAFPRSNPKDKWSNVDHLKIFWVWGKFVNWVETLLVTWLYYAGKLPGHPALARIETS</sequence>
<reference evidence="1" key="1">
    <citation type="journal article" date="2020" name="Stud. Mycol.">
        <title>101 Dothideomycetes genomes: a test case for predicting lifestyles and emergence of pathogens.</title>
        <authorList>
            <person name="Haridas S."/>
            <person name="Albert R."/>
            <person name="Binder M."/>
            <person name="Bloem J."/>
            <person name="Labutti K."/>
            <person name="Salamov A."/>
            <person name="Andreopoulos B."/>
            <person name="Baker S."/>
            <person name="Barry K."/>
            <person name="Bills G."/>
            <person name="Bluhm B."/>
            <person name="Cannon C."/>
            <person name="Castanera R."/>
            <person name="Culley D."/>
            <person name="Daum C."/>
            <person name="Ezra D."/>
            <person name="Gonzalez J."/>
            <person name="Henrissat B."/>
            <person name="Kuo A."/>
            <person name="Liang C."/>
            <person name="Lipzen A."/>
            <person name="Lutzoni F."/>
            <person name="Magnuson J."/>
            <person name="Mondo S."/>
            <person name="Nolan M."/>
            <person name="Ohm R."/>
            <person name="Pangilinan J."/>
            <person name="Park H.-J."/>
            <person name="Ramirez L."/>
            <person name="Alfaro M."/>
            <person name="Sun H."/>
            <person name="Tritt A."/>
            <person name="Yoshinaga Y."/>
            <person name="Zwiers L.-H."/>
            <person name="Turgeon B."/>
            <person name="Goodwin S."/>
            <person name="Spatafora J."/>
            <person name="Crous P."/>
            <person name="Grigoriev I."/>
        </authorList>
    </citation>
    <scope>NUCLEOTIDE SEQUENCE</scope>
    <source>
        <strain evidence="1">CBS 133067</strain>
    </source>
</reference>
<dbReference type="EMBL" id="ML978122">
    <property type="protein sequence ID" value="KAF2103456.1"/>
    <property type="molecule type" value="Genomic_DNA"/>
</dbReference>
<evidence type="ECO:0000313" key="2">
    <source>
        <dbReference type="Proteomes" id="UP000799772"/>
    </source>
</evidence>
<comment type="caution">
    <text evidence="1">The sequence shown here is derived from an EMBL/GenBank/DDBJ whole genome shotgun (WGS) entry which is preliminary data.</text>
</comment>
<accession>A0A9P4ISI0</accession>
<organism evidence="1 2">
    <name type="scientific">Rhizodiscina lignyota</name>
    <dbReference type="NCBI Taxonomy" id="1504668"/>
    <lineage>
        <taxon>Eukaryota</taxon>
        <taxon>Fungi</taxon>
        <taxon>Dikarya</taxon>
        <taxon>Ascomycota</taxon>
        <taxon>Pezizomycotina</taxon>
        <taxon>Dothideomycetes</taxon>
        <taxon>Pleosporomycetidae</taxon>
        <taxon>Aulographales</taxon>
        <taxon>Rhizodiscinaceae</taxon>
        <taxon>Rhizodiscina</taxon>
    </lineage>
</organism>
<dbReference type="PANTHER" id="PTHR36978">
    <property type="entry name" value="P-LOOP CONTAINING NUCLEOTIDE TRIPHOSPHATE HYDROLASE"/>
    <property type="match status" value="1"/>
</dbReference>
<dbReference type="InterPro" id="IPR040632">
    <property type="entry name" value="Sulfotransfer_4"/>
</dbReference>